<dbReference type="Gene3D" id="1.10.287.70">
    <property type="match status" value="1"/>
</dbReference>
<evidence type="ECO:0000313" key="17">
    <source>
        <dbReference type="Proteomes" id="UP000748531"/>
    </source>
</evidence>
<feature type="transmembrane region" description="Helical" evidence="14">
    <location>
        <begin position="472"/>
        <end position="499"/>
    </location>
</feature>
<dbReference type="SMART" id="SM00225">
    <property type="entry name" value="BTB"/>
    <property type="match status" value="1"/>
</dbReference>
<evidence type="ECO:0000256" key="10">
    <source>
        <dbReference type="ARBA" id="ARBA00023136"/>
    </source>
</evidence>
<dbReference type="PANTHER" id="PTHR11537">
    <property type="entry name" value="VOLTAGE-GATED POTASSIUM CHANNEL"/>
    <property type="match status" value="1"/>
</dbReference>
<sequence length="602" mass="68752">MKTIMTDNHEERLQNNSKKYPARNAELTKQNTLPDEPLKSKRSPAAKWLAHHWIGRTIQSPAKKNKFDFPDDADNTSEEKLDKYPISEEAMRNRACSKRVNLNVGGEHHDVMWKTLERIPDSRLGRLSLSSNLTEFSLLFDDYLSDTNEYYFDRSARFFGSILSLYRTGHFHILEDVCVMSLKDDLDYWGISETRLDVCCLNRYYQRKEHMEEEIRKTNEIAAQQTCEEKFGSGKCALLRRRVWDLVEKPQTSMAARIFAIVSITFILLSIIGLNLGTLPELQVNTVSANQSDLPSEYIHITANPRLEVLELICTLWFTLEYAVRLWASPDKCVFFKSILNLIDVTAILPFYFSKLFEIWLESTVDSLVAARKVVQTFRILRILRVFKLARHSQGLQALGYTMAKSYKELGLLMMLVMLVVLLFSSLAYFAEKDENREMFSSIPATFWWAIITMTTVGYGDITPKSAFGKFIGSLCCICGVLVIGLPIPIIVNNFAAFYHDQLRREKVLKRREAAESLVFRSSSKANIRNSKGNSPISDPTDTSKTRCEKINSICALHCPVDTSTSNLEDSLFGAKNTHEEMNAHLKHVNESSNFETAATKV</sequence>
<keyword evidence="10 14" id="KW-0472">Membrane</keyword>
<keyword evidence="9" id="KW-0406">Ion transport</keyword>
<dbReference type="PRINTS" id="PR00169">
    <property type="entry name" value="KCHANNEL"/>
</dbReference>
<dbReference type="GO" id="GO:0051260">
    <property type="term" value="P:protein homooligomerization"/>
    <property type="evidence" value="ECO:0007669"/>
    <property type="project" value="InterPro"/>
</dbReference>
<evidence type="ECO:0000256" key="1">
    <source>
        <dbReference type="ARBA" id="ARBA00004141"/>
    </source>
</evidence>
<dbReference type="InterPro" id="IPR028325">
    <property type="entry name" value="VG_K_chnl"/>
</dbReference>
<proteinExistence type="predicted"/>
<keyword evidence="7" id="KW-0630">Potassium</keyword>
<dbReference type="GO" id="GO:0008076">
    <property type="term" value="C:voltage-gated potassium channel complex"/>
    <property type="evidence" value="ECO:0007669"/>
    <property type="project" value="InterPro"/>
</dbReference>
<organism evidence="16 17">
    <name type="scientific">Paragonimus heterotremus</name>
    <dbReference type="NCBI Taxonomy" id="100268"/>
    <lineage>
        <taxon>Eukaryota</taxon>
        <taxon>Metazoa</taxon>
        <taxon>Spiralia</taxon>
        <taxon>Lophotrochozoa</taxon>
        <taxon>Platyhelminthes</taxon>
        <taxon>Trematoda</taxon>
        <taxon>Digenea</taxon>
        <taxon>Plagiorchiida</taxon>
        <taxon>Troglotremata</taxon>
        <taxon>Troglotrematidae</taxon>
        <taxon>Paragonimus</taxon>
    </lineage>
</organism>
<feature type="transmembrane region" description="Helical" evidence="14">
    <location>
        <begin position="258"/>
        <end position="277"/>
    </location>
</feature>
<dbReference type="InterPro" id="IPR011333">
    <property type="entry name" value="SKP1/BTB/POZ_sf"/>
</dbReference>
<evidence type="ECO:0000256" key="7">
    <source>
        <dbReference type="ARBA" id="ARBA00022958"/>
    </source>
</evidence>
<dbReference type="SUPFAM" id="SSF54695">
    <property type="entry name" value="POZ domain"/>
    <property type="match status" value="1"/>
</dbReference>
<evidence type="ECO:0000259" key="15">
    <source>
        <dbReference type="SMART" id="SM00225"/>
    </source>
</evidence>
<dbReference type="GO" id="GO:0001508">
    <property type="term" value="P:action potential"/>
    <property type="evidence" value="ECO:0007669"/>
    <property type="project" value="TreeGrafter"/>
</dbReference>
<dbReference type="Gene3D" id="1.20.120.350">
    <property type="entry name" value="Voltage-gated potassium channels. Chain C"/>
    <property type="match status" value="1"/>
</dbReference>
<evidence type="ECO:0000256" key="5">
    <source>
        <dbReference type="ARBA" id="ARBA00022826"/>
    </source>
</evidence>
<evidence type="ECO:0000313" key="16">
    <source>
        <dbReference type="EMBL" id="KAF5405114.1"/>
    </source>
</evidence>
<feature type="region of interest" description="Disordered" evidence="13">
    <location>
        <begin position="1"/>
        <end position="41"/>
    </location>
</feature>
<evidence type="ECO:0000256" key="11">
    <source>
        <dbReference type="ARBA" id="ARBA00023303"/>
    </source>
</evidence>
<reference evidence="16" key="1">
    <citation type="submission" date="2019-05" db="EMBL/GenBank/DDBJ databases">
        <title>Annotation for the trematode Paragonimus heterotremus.</title>
        <authorList>
            <person name="Choi Y.-J."/>
        </authorList>
    </citation>
    <scope>NUCLEOTIDE SEQUENCE</scope>
    <source>
        <strain evidence="16">LC</strain>
    </source>
</reference>
<feature type="transmembrane region" description="Helical" evidence="14">
    <location>
        <begin position="443"/>
        <end position="460"/>
    </location>
</feature>
<feature type="coiled-coil region" evidence="12">
    <location>
        <begin position="201"/>
        <end position="228"/>
    </location>
</feature>
<keyword evidence="4 14" id="KW-0812">Transmembrane</keyword>
<name>A0A8J4WLB2_9TREM</name>
<dbReference type="GO" id="GO:0005251">
    <property type="term" value="F:delayed rectifier potassium channel activity"/>
    <property type="evidence" value="ECO:0007669"/>
    <property type="project" value="TreeGrafter"/>
</dbReference>
<keyword evidence="8 14" id="KW-1133">Transmembrane helix</keyword>
<dbReference type="OrthoDB" id="296522at2759"/>
<keyword evidence="12" id="KW-0175">Coiled coil</keyword>
<dbReference type="InterPro" id="IPR005821">
    <property type="entry name" value="Ion_trans_dom"/>
</dbReference>
<evidence type="ECO:0000256" key="9">
    <source>
        <dbReference type="ARBA" id="ARBA00023065"/>
    </source>
</evidence>
<dbReference type="InterPro" id="IPR003131">
    <property type="entry name" value="T1-type_BTB"/>
</dbReference>
<dbReference type="Pfam" id="PF02214">
    <property type="entry name" value="BTB_2"/>
    <property type="match status" value="1"/>
</dbReference>
<dbReference type="PRINTS" id="PR01494">
    <property type="entry name" value="KV9CHANNEL"/>
</dbReference>
<evidence type="ECO:0000256" key="2">
    <source>
        <dbReference type="ARBA" id="ARBA00022448"/>
    </source>
</evidence>
<evidence type="ECO:0000256" key="12">
    <source>
        <dbReference type="SAM" id="Coils"/>
    </source>
</evidence>
<keyword evidence="5" id="KW-0631">Potassium channel</keyword>
<evidence type="ECO:0000256" key="4">
    <source>
        <dbReference type="ARBA" id="ARBA00022692"/>
    </source>
</evidence>
<dbReference type="InterPro" id="IPR027359">
    <property type="entry name" value="Volt_channel_dom_sf"/>
</dbReference>
<keyword evidence="3" id="KW-0633">Potassium transport</keyword>
<feature type="transmembrane region" description="Helical" evidence="14">
    <location>
        <begin position="410"/>
        <end position="431"/>
    </location>
</feature>
<evidence type="ECO:0000256" key="6">
    <source>
        <dbReference type="ARBA" id="ARBA00022882"/>
    </source>
</evidence>
<evidence type="ECO:0000256" key="14">
    <source>
        <dbReference type="SAM" id="Phobius"/>
    </source>
</evidence>
<dbReference type="PANTHER" id="PTHR11537:SF254">
    <property type="entry name" value="POTASSIUM VOLTAGE-GATED CHANNEL PROTEIN SHAB"/>
    <property type="match status" value="1"/>
</dbReference>
<keyword evidence="6" id="KW-0851">Voltage-gated channel</keyword>
<dbReference type="Pfam" id="PF00520">
    <property type="entry name" value="Ion_trans"/>
    <property type="match status" value="1"/>
</dbReference>
<dbReference type="Gene3D" id="3.30.710.10">
    <property type="entry name" value="Potassium Channel Kv1.1, Chain A"/>
    <property type="match status" value="1"/>
</dbReference>
<evidence type="ECO:0000256" key="13">
    <source>
        <dbReference type="SAM" id="MobiDB-lite"/>
    </source>
</evidence>
<feature type="domain" description="BTB" evidence="15">
    <location>
        <begin position="98"/>
        <end position="206"/>
    </location>
</feature>
<accession>A0A8J4WLB2</accession>
<dbReference type="SUPFAM" id="SSF81324">
    <property type="entry name" value="Voltage-gated potassium channels"/>
    <property type="match status" value="1"/>
</dbReference>
<evidence type="ECO:0000256" key="3">
    <source>
        <dbReference type="ARBA" id="ARBA00022538"/>
    </source>
</evidence>
<dbReference type="PRINTS" id="PR01491">
    <property type="entry name" value="KVCHANNEL"/>
</dbReference>
<comment type="caution">
    <text evidence="16">The sequence shown here is derived from an EMBL/GenBank/DDBJ whole genome shotgun (WGS) entry which is preliminary data.</text>
</comment>
<keyword evidence="2" id="KW-0813">Transport</keyword>
<protein>
    <submittedName>
        <fullName evidence="16">Potassium voltage-gated channel protein Shab</fullName>
    </submittedName>
</protein>
<dbReference type="FunFam" id="1.10.287.70:FF:000002">
    <property type="entry name" value="Potassium voltage-gated channel subfamily a member"/>
    <property type="match status" value="1"/>
</dbReference>
<evidence type="ECO:0000256" key="8">
    <source>
        <dbReference type="ARBA" id="ARBA00022989"/>
    </source>
</evidence>
<keyword evidence="17" id="KW-1185">Reference proteome</keyword>
<comment type="subcellular location">
    <subcellularLocation>
        <location evidence="1">Membrane</location>
        <topology evidence="1">Multi-pass membrane protein</topology>
    </subcellularLocation>
</comment>
<keyword evidence="11" id="KW-0407">Ion channel</keyword>
<dbReference type="EMBL" id="LUCH01000448">
    <property type="protein sequence ID" value="KAF5405114.1"/>
    <property type="molecule type" value="Genomic_DNA"/>
</dbReference>
<dbReference type="InterPro" id="IPR003968">
    <property type="entry name" value="K_chnl_volt-dep_Kv"/>
</dbReference>
<dbReference type="AlphaFoldDB" id="A0A8J4WLB2"/>
<gene>
    <name evidence="16" type="ORF">PHET_00656</name>
</gene>
<dbReference type="Proteomes" id="UP000748531">
    <property type="component" value="Unassembled WGS sequence"/>
</dbReference>
<dbReference type="InterPro" id="IPR003971">
    <property type="entry name" value="K_chnl_volt-dep_Kv5/Kv9"/>
</dbReference>
<dbReference type="InterPro" id="IPR000210">
    <property type="entry name" value="BTB/POZ_dom"/>
</dbReference>